<gene>
    <name evidence="13" type="ORF">F3N42_09875</name>
</gene>
<dbReference type="Gene3D" id="2.170.130.10">
    <property type="entry name" value="TonB-dependent receptor, plug domain"/>
    <property type="match status" value="1"/>
</dbReference>
<evidence type="ECO:0000256" key="5">
    <source>
        <dbReference type="ARBA" id="ARBA00023077"/>
    </source>
</evidence>
<evidence type="ECO:0000256" key="7">
    <source>
        <dbReference type="ARBA" id="ARBA00023237"/>
    </source>
</evidence>
<dbReference type="InterPro" id="IPR036942">
    <property type="entry name" value="Beta-barrel_TonB_sf"/>
</dbReference>
<dbReference type="NCBIfam" id="TIGR01782">
    <property type="entry name" value="TonB-Xanth-Caul"/>
    <property type="match status" value="1"/>
</dbReference>
<keyword evidence="2 8" id="KW-0813">Transport</keyword>
<keyword evidence="6 8" id="KW-0472">Membrane</keyword>
<feature type="domain" description="TonB-dependent receptor-like beta-barrel" evidence="11">
    <location>
        <begin position="470"/>
        <end position="904"/>
    </location>
</feature>
<dbReference type="SUPFAM" id="SSF56935">
    <property type="entry name" value="Porins"/>
    <property type="match status" value="1"/>
</dbReference>
<protein>
    <submittedName>
        <fullName evidence="13">TonB-dependent receptor</fullName>
    </submittedName>
</protein>
<dbReference type="Pfam" id="PF07715">
    <property type="entry name" value="Plug"/>
    <property type="match status" value="1"/>
</dbReference>
<keyword evidence="4 8" id="KW-0812">Transmembrane</keyword>
<dbReference type="PROSITE" id="PS52016">
    <property type="entry name" value="TONB_DEPENDENT_REC_3"/>
    <property type="match status" value="1"/>
</dbReference>
<evidence type="ECO:0000313" key="13">
    <source>
        <dbReference type="EMBL" id="KAA9131614.1"/>
    </source>
</evidence>
<evidence type="ECO:0000256" key="8">
    <source>
        <dbReference type="PROSITE-ProRule" id="PRU01360"/>
    </source>
</evidence>
<evidence type="ECO:0000256" key="4">
    <source>
        <dbReference type="ARBA" id="ARBA00022692"/>
    </source>
</evidence>
<evidence type="ECO:0000256" key="6">
    <source>
        <dbReference type="ARBA" id="ARBA00023136"/>
    </source>
</evidence>
<dbReference type="InterPro" id="IPR008969">
    <property type="entry name" value="CarboxyPept-like_regulatory"/>
</dbReference>
<comment type="similarity">
    <text evidence="8 9">Belongs to the TonB-dependent receptor family.</text>
</comment>
<keyword evidence="3 8" id="KW-1134">Transmembrane beta strand</keyword>
<name>A0A5N0TB06_9GAMM</name>
<dbReference type="InterPro" id="IPR010104">
    <property type="entry name" value="TonB_rcpt_bac"/>
</dbReference>
<dbReference type="SUPFAM" id="SSF49464">
    <property type="entry name" value="Carboxypeptidase regulatory domain-like"/>
    <property type="match status" value="1"/>
</dbReference>
<dbReference type="PANTHER" id="PTHR40980">
    <property type="entry name" value="PLUG DOMAIN-CONTAINING PROTEIN"/>
    <property type="match status" value="1"/>
</dbReference>
<organism evidence="13 14">
    <name type="scientific">Marinihelvus fidelis</name>
    <dbReference type="NCBI Taxonomy" id="2613842"/>
    <lineage>
        <taxon>Bacteria</taxon>
        <taxon>Pseudomonadati</taxon>
        <taxon>Pseudomonadota</taxon>
        <taxon>Gammaproteobacteria</taxon>
        <taxon>Chromatiales</taxon>
        <taxon>Wenzhouxiangellaceae</taxon>
        <taxon>Marinihelvus</taxon>
    </lineage>
</organism>
<dbReference type="Pfam" id="PF00593">
    <property type="entry name" value="TonB_dep_Rec_b-barrel"/>
    <property type="match status" value="1"/>
</dbReference>
<dbReference type="Gene3D" id="2.60.40.1120">
    <property type="entry name" value="Carboxypeptidase-like, regulatory domain"/>
    <property type="match status" value="1"/>
</dbReference>
<comment type="subcellular location">
    <subcellularLocation>
        <location evidence="1 8">Cell outer membrane</location>
        <topology evidence="1 8">Multi-pass membrane protein</topology>
    </subcellularLocation>
</comment>
<dbReference type="Pfam" id="PF13620">
    <property type="entry name" value="CarboxypepD_reg"/>
    <property type="match status" value="1"/>
</dbReference>
<evidence type="ECO:0000313" key="14">
    <source>
        <dbReference type="Proteomes" id="UP000325372"/>
    </source>
</evidence>
<feature type="signal peptide" evidence="10">
    <location>
        <begin position="1"/>
        <end position="30"/>
    </location>
</feature>
<feature type="domain" description="TonB-dependent receptor plug" evidence="12">
    <location>
        <begin position="139"/>
        <end position="239"/>
    </location>
</feature>
<proteinExistence type="inferred from homology"/>
<dbReference type="EMBL" id="VYXP01000005">
    <property type="protein sequence ID" value="KAA9131614.1"/>
    <property type="molecule type" value="Genomic_DNA"/>
</dbReference>
<keyword evidence="13" id="KW-0675">Receptor</keyword>
<keyword evidence="5 9" id="KW-0798">TonB box</keyword>
<dbReference type="RefSeq" id="WP_150864278.1">
    <property type="nucleotide sequence ID" value="NZ_VYXP01000005.1"/>
</dbReference>
<evidence type="ECO:0000256" key="10">
    <source>
        <dbReference type="SAM" id="SignalP"/>
    </source>
</evidence>
<dbReference type="CDD" id="cd01347">
    <property type="entry name" value="ligand_gated_channel"/>
    <property type="match status" value="1"/>
</dbReference>
<comment type="caution">
    <text evidence="13">The sequence shown here is derived from an EMBL/GenBank/DDBJ whole genome shotgun (WGS) entry which is preliminary data.</text>
</comment>
<feature type="chain" id="PRO_5024275108" evidence="10">
    <location>
        <begin position="31"/>
        <end position="938"/>
    </location>
</feature>
<reference evidence="13 14" key="1">
    <citation type="submission" date="2019-09" db="EMBL/GenBank/DDBJ databases">
        <title>Wenzhouxiangella sp. Genome sequencing and assembly.</title>
        <authorList>
            <person name="Zhang R."/>
        </authorList>
    </citation>
    <scope>NUCLEOTIDE SEQUENCE [LARGE SCALE GENOMIC DNA]</scope>
    <source>
        <strain evidence="13 14">W260</strain>
    </source>
</reference>
<sequence length="938" mass="105049">MFAKKTKQRHVGARLLVLASALAVGSTAYADALLRGRVNDADTERPLASAEVRIAELNRRVRTDSSGNFTLPNLPAGEYTLEVQSVGYEPTELVVTVPDAGSITENIGLNGYGVTEEVMVTGFRASQLDSVQDKNSADIIKDSIDANDAGKLPDQNAAEALRRVPGVSISIDQGEGRYVAVRGIDPGLNNVTMDGQTIGAPEADDRRIALDTIPADVLSKLEVIKTVTPDLDGNSIGGTVNLVTPSPYDDEDGFMIKGSADIGYYDMNGESPYSASAAYSQVFGSENQFGMLLSASYSLREYQSENVQTDIWEEEDGYYIPGEMVYRDYTLERERTGVVANFEWRPRDDFKVYFRNLFNEFADTEQRIETLYDYREGDLEDQTATSGTFTEGEGEKAYKKRLEEQSISQSTLGGEWLYGANTLSLSATFGHTEQKTPYDIEWSFEVSDSLPMSYDTSDFFPRVTAPGDFMDPSFFEFNQVDRNSQLVEEDLSIFQLDWRHDLDFGDNPGYIKTGLKFTGRDKTSDNTGPSYDGYEDDLLLSQFSVPGKEGFYDSVRPGFYPFGPIPDFAGWEGFFAQNEAGFELNSDDTNENEFAEDFTVTEDVYAAYIMAGVDIGDVTITGGVRFEETESEYGAYAVLFDDGDFDRAQPTRGSSRYDDVLPGIQARWQVTDGFVARAAWTNTIGRPGYIQLVPYRIFDFEPNDDDELEGEVEEGNPNLDRLQSENWDLSFEYYTESGGILAAGLFYKDIDNPIFSRSQTFENINYEGREFAELEITRPENAEAGELLGLELNWQQQFLFLPGFMSGFGASVNYTYTDSEATVFDRDDKLPFFLQSTDVANAALYWERSGLELRLAWTYRSEYLDEVGGDPEEDLYVDDHSQVDFKASYAIGDHFDVYFEARNLTDEPLRYISGKDSGRLAENEIYGWNATLGLQFNY</sequence>
<dbReference type="Gene3D" id="2.40.170.20">
    <property type="entry name" value="TonB-dependent receptor, beta-barrel domain"/>
    <property type="match status" value="1"/>
</dbReference>
<keyword evidence="7 8" id="KW-0998">Cell outer membrane</keyword>
<evidence type="ECO:0000259" key="12">
    <source>
        <dbReference type="Pfam" id="PF07715"/>
    </source>
</evidence>
<dbReference type="InterPro" id="IPR037066">
    <property type="entry name" value="Plug_dom_sf"/>
</dbReference>
<evidence type="ECO:0000256" key="2">
    <source>
        <dbReference type="ARBA" id="ARBA00022448"/>
    </source>
</evidence>
<evidence type="ECO:0000256" key="3">
    <source>
        <dbReference type="ARBA" id="ARBA00022452"/>
    </source>
</evidence>
<evidence type="ECO:0000259" key="11">
    <source>
        <dbReference type="Pfam" id="PF00593"/>
    </source>
</evidence>
<dbReference type="InterPro" id="IPR012910">
    <property type="entry name" value="Plug_dom"/>
</dbReference>
<accession>A0A5N0TB06</accession>
<evidence type="ECO:0000256" key="9">
    <source>
        <dbReference type="RuleBase" id="RU003357"/>
    </source>
</evidence>
<dbReference type="Proteomes" id="UP000325372">
    <property type="component" value="Unassembled WGS sequence"/>
</dbReference>
<keyword evidence="14" id="KW-1185">Reference proteome</keyword>
<dbReference type="AlphaFoldDB" id="A0A5N0TB06"/>
<dbReference type="PANTHER" id="PTHR40980:SF3">
    <property type="entry name" value="TONB-DEPENDENT RECEPTOR-LIKE BETA-BARREL DOMAIN-CONTAINING PROTEIN"/>
    <property type="match status" value="1"/>
</dbReference>
<dbReference type="InterPro" id="IPR000531">
    <property type="entry name" value="Beta-barrel_TonB"/>
</dbReference>
<evidence type="ECO:0000256" key="1">
    <source>
        <dbReference type="ARBA" id="ARBA00004571"/>
    </source>
</evidence>
<dbReference type="GO" id="GO:0009279">
    <property type="term" value="C:cell outer membrane"/>
    <property type="evidence" value="ECO:0007669"/>
    <property type="project" value="UniProtKB-SubCell"/>
</dbReference>
<dbReference type="InterPro" id="IPR039426">
    <property type="entry name" value="TonB-dep_rcpt-like"/>
</dbReference>
<keyword evidence="10" id="KW-0732">Signal</keyword>